<feature type="region of interest" description="Disordered" evidence="1">
    <location>
        <begin position="1"/>
        <end position="24"/>
    </location>
</feature>
<dbReference type="Proteomes" id="UP000663828">
    <property type="component" value="Unassembled WGS sequence"/>
</dbReference>
<dbReference type="EMBL" id="CAJNOJ010000352">
    <property type="protein sequence ID" value="CAF1413405.1"/>
    <property type="molecule type" value="Genomic_DNA"/>
</dbReference>
<name>A0A815ZGH5_ADIRI</name>
<evidence type="ECO:0000313" key="3">
    <source>
        <dbReference type="EMBL" id="CAF1584494.1"/>
    </source>
</evidence>
<dbReference type="AlphaFoldDB" id="A0A815ZGH5"/>
<protein>
    <submittedName>
        <fullName evidence="3">Uncharacterized protein</fullName>
    </submittedName>
</protein>
<gene>
    <name evidence="2" type="ORF">EDS130_LOCUS36906</name>
    <name evidence="3" type="ORF">XAT740_LOCUS45875</name>
</gene>
<dbReference type="EMBL" id="CAJNOR010006065">
    <property type="protein sequence ID" value="CAF1584494.1"/>
    <property type="molecule type" value="Genomic_DNA"/>
</dbReference>
<comment type="caution">
    <text evidence="3">The sequence shown here is derived from an EMBL/GenBank/DDBJ whole genome shotgun (WGS) entry which is preliminary data.</text>
</comment>
<evidence type="ECO:0000313" key="2">
    <source>
        <dbReference type="EMBL" id="CAF1413405.1"/>
    </source>
</evidence>
<organism evidence="3 4">
    <name type="scientific">Adineta ricciae</name>
    <name type="common">Rotifer</name>
    <dbReference type="NCBI Taxonomy" id="249248"/>
    <lineage>
        <taxon>Eukaryota</taxon>
        <taxon>Metazoa</taxon>
        <taxon>Spiralia</taxon>
        <taxon>Gnathifera</taxon>
        <taxon>Rotifera</taxon>
        <taxon>Eurotatoria</taxon>
        <taxon>Bdelloidea</taxon>
        <taxon>Adinetida</taxon>
        <taxon>Adinetidae</taxon>
        <taxon>Adineta</taxon>
    </lineage>
</organism>
<keyword evidence="4" id="KW-1185">Reference proteome</keyword>
<sequence>MQSFFNSPPFGSKPREMSGIRLPTTETVRVRVPTQVPGTLFSKIKSKRHESSSSSSEDDDAVHVYVLFKGPQLSVYIPNVSLSHWQIVCHFKDTDEYRCYEMIIDKDGRITYDITHFHYSSTIYFCYLGECDLTKKEIKKKAKKVPVNGEKYIVGINDCQKWAKQFLNNLDLTLKGDGRAFMAFAAHRLTTALTPSVKSCSGHRKLKPYD</sequence>
<evidence type="ECO:0000256" key="1">
    <source>
        <dbReference type="SAM" id="MobiDB-lite"/>
    </source>
</evidence>
<dbReference type="Proteomes" id="UP000663852">
    <property type="component" value="Unassembled WGS sequence"/>
</dbReference>
<proteinExistence type="predicted"/>
<reference evidence="3" key="1">
    <citation type="submission" date="2021-02" db="EMBL/GenBank/DDBJ databases">
        <authorList>
            <person name="Nowell W R."/>
        </authorList>
    </citation>
    <scope>NUCLEOTIDE SEQUENCE</scope>
</reference>
<accession>A0A815ZGH5</accession>
<evidence type="ECO:0000313" key="4">
    <source>
        <dbReference type="Proteomes" id="UP000663828"/>
    </source>
</evidence>